<feature type="compositionally biased region" description="Polar residues" evidence="1">
    <location>
        <begin position="74"/>
        <end position="94"/>
    </location>
</feature>
<keyword evidence="3" id="KW-1185">Reference proteome</keyword>
<feature type="non-terminal residue" evidence="2">
    <location>
        <position position="175"/>
    </location>
</feature>
<dbReference type="EMBL" id="OW152819">
    <property type="protein sequence ID" value="CAH2073760.1"/>
    <property type="molecule type" value="Genomic_DNA"/>
</dbReference>
<dbReference type="Proteomes" id="UP000837857">
    <property type="component" value="Chromosome 7"/>
</dbReference>
<evidence type="ECO:0000313" key="2">
    <source>
        <dbReference type="EMBL" id="CAH2073760.1"/>
    </source>
</evidence>
<feature type="region of interest" description="Disordered" evidence="1">
    <location>
        <begin position="60"/>
        <end position="111"/>
    </location>
</feature>
<reference evidence="2" key="1">
    <citation type="submission" date="2022-03" db="EMBL/GenBank/DDBJ databases">
        <authorList>
            <person name="Martin H S."/>
        </authorList>
    </citation>
    <scope>NUCLEOTIDE SEQUENCE</scope>
</reference>
<name>A0ABN8J493_9NEOP</name>
<evidence type="ECO:0000313" key="3">
    <source>
        <dbReference type="Proteomes" id="UP000837857"/>
    </source>
</evidence>
<gene>
    <name evidence="2" type="ORF">IPOD504_LOCUS15777</name>
</gene>
<accession>A0ABN8J493</accession>
<protein>
    <submittedName>
        <fullName evidence="2">Uncharacterized protein</fullName>
    </submittedName>
</protein>
<evidence type="ECO:0000256" key="1">
    <source>
        <dbReference type="SAM" id="MobiDB-lite"/>
    </source>
</evidence>
<proteinExistence type="predicted"/>
<organism evidence="2 3">
    <name type="scientific">Iphiclides podalirius</name>
    <name type="common">scarce swallowtail</name>
    <dbReference type="NCBI Taxonomy" id="110791"/>
    <lineage>
        <taxon>Eukaryota</taxon>
        <taxon>Metazoa</taxon>
        <taxon>Ecdysozoa</taxon>
        <taxon>Arthropoda</taxon>
        <taxon>Hexapoda</taxon>
        <taxon>Insecta</taxon>
        <taxon>Pterygota</taxon>
        <taxon>Neoptera</taxon>
        <taxon>Endopterygota</taxon>
        <taxon>Lepidoptera</taxon>
        <taxon>Glossata</taxon>
        <taxon>Ditrysia</taxon>
        <taxon>Papilionoidea</taxon>
        <taxon>Papilionidae</taxon>
        <taxon>Papilioninae</taxon>
        <taxon>Iphiclides</taxon>
    </lineage>
</organism>
<sequence length="175" mass="19713">MTASCFDVGAGGRHPRAFKSRRSLCAALLANRSSAPRRLSLCYRVAARRTIDCSHKPPLSANSSVTMKRDDTQFAMTRSGSRPSRLLTDSVSSSDEPETERLLHSHPPPSMVVGCRRGSLTAPPSPNDFRKKRERHHNYMNHLHHLIHWRDRWSGEPNKAQEVEIASFLPPIHLC</sequence>